<accession>A0A848IFA1</accession>
<evidence type="ECO:0000256" key="2">
    <source>
        <dbReference type="ARBA" id="ARBA00022448"/>
    </source>
</evidence>
<keyword evidence="2" id="KW-0813">Transport</keyword>
<dbReference type="Pfam" id="PF07690">
    <property type="entry name" value="MFS_1"/>
    <property type="match status" value="1"/>
</dbReference>
<dbReference type="RefSeq" id="WP_169487237.1">
    <property type="nucleotide sequence ID" value="NZ_JABBGJ010000021.1"/>
</dbReference>
<feature type="transmembrane region" description="Helical" evidence="7">
    <location>
        <begin position="261"/>
        <end position="282"/>
    </location>
</feature>
<feature type="transmembrane region" description="Helical" evidence="7">
    <location>
        <begin position="395"/>
        <end position="421"/>
    </location>
</feature>
<keyword evidence="10" id="KW-1185">Reference proteome</keyword>
<dbReference type="Proteomes" id="UP000544134">
    <property type="component" value="Unassembled WGS sequence"/>
</dbReference>
<feature type="transmembrane region" description="Helical" evidence="7">
    <location>
        <begin position="160"/>
        <end position="178"/>
    </location>
</feature>
<dbReference type="PROSITE" id="PS50850">
    <property type="entry name" value="MFS"/>
    <property type="match status" value="1"/>
</dbReference>
<dbReference type="InterPro" id="IPR020846">
    <property type="entry name" value="MFS_dom"/>
</dbReference>
<evidence type="ECO:0000256" key="6">
    <source>
        <dbReference type="ARBA" id="ARBA00023136"/>
    </source>
</evidence>
<feature type="transmembrane region" description="Helical" evidence="7">
    <location>
        <begin position="359"/>
        <end position="383"/>
    </location>
</feature>
<dbReference type="PANTHER" id="PTHR42718:SF46">
    <property type="entry name" value="BLR6921 PROTEIN"/>
    <property type="match status" value="1"/>
</dbReference>
<dbReference type="GO" id="GO:0022857">
    <property type="term" value="F:transmembrane transporter activity"/>
    <property type="evidence" value="ECO:0007669"/>
    <property type="project" value="InterPro"/>
</dbReference>
<evidence type="ECO:0000259" key="8">
    <source>
        <dbReference type="PROSITE" id="PS50850"/>
    </source>
</evidence>
<sequence length="473" mass="48683">MSTSPLALAVILACQLMVVLDGTVTYAALPKLRADLGLARADLSWVQNAYMLTFGGFMLLGARTGDILGHRRVFLAASAAFVLASSAGGLTQSIQGLLVARGLQGIAAAFAAPSALALLMLLFPEGVARVRAISLYTAVSGGGSAAGLVLGGILTDVGSWRWVLFINVPIGALLLMLGPRCLPEAPRNGGHFDVMGALTITLGTSLLVYGLVRCVPDGAEHPGVVAPLIAAGLLLTAFVHIEKRARQPITPLSLFVNAQRLGAYAGRMLLIGGMLGTFFFLIQYVQEVLKFSAFRAGLAFLPLSVTQFLMVMVGVPRLMPRLGGKGLLTGGLLIAASGMVCLSRVSADTEFFADLALPIVMLGIGTGAALVPLTTAGIAGVAPRDAGAASGLINATHYIGGAMGTAVVVFVVDLTLGRAALARGSTGSTLELKAKTELTHALSVSAATSAAFFVLALLIVLVTMRRPRSLPAE</sequence>
<evidence type="ECO:0000256" key="4">
    <source>
        <dbReference type="ARBA" id="ARBA00022692"/>
    </source>
</evidence>
<dbReference type="CDD" id="cd17321">
    <property type="entry name" value="MFS_MMR_MDR_like"/>
    <property type="match status" value="1"/>
</dbReference>
<name>A0A848IFA1_9BURK</name>
<evidence type="ECO:0000313" key="9">
    <source>
        <dbReference type="EMBL" id="NMM00301.1"/>
    </source>
</evidence>
<feature type="transmembrane region" description="Helical" evidence="7">
    <location>
        <begin position="327"/>
        <end position="347"/>
    </location>
</feature>
<evidence type="ECO:0000256" key="3">
    <source>
        <dbReference type="ARBA" id="ARBA00022475"/>
    </source>
</evidence>
<organism evidence="9 10">
    <name type="scientific">Paraburkholderia polaris</name>
    <dbReference type="NCBI Taxonomy" id="2728848"/>
    <lineage>
        <taxon>Bacteria</taxon>
        <taxon>Pseudomonadati</taxon>
        <taxon>Pseudomonadota</taxon>
        <taxon>Betaproteobacteria</taxon>
        <taxon>Burkholderiales</taxon>
        <taxon>Burkholderiaceae</taxon>
        <taxon>Paraburkholderia</taxon>
    </lineage>
</organism>
<keyword evidence="4 7" id="KW-0812">Transmembrane</keyword>
<dbReference type="PANTHER" id="PTHR42718">
    <property type="entry name" value="MAJOR FACILITATOR SUPERFAMILY MULTIDRUG TRANSPORTER MFSC"/>
    <property type="match status" value="1"/>
</dbReference>
<feature type="transmembrane region" description="Helical" evidence="7">
    <location>
        <begin position="103"/>
        <end position="123"/>
    </location>
</feature>
<feature type="domain" description="Major facilitator superfamily (MFS) profile" evidence="8">
    <location>
        <begin position="7"/>
        <end position="468"/>
    </location>
</feature>
<comment type="caution">
    <text evidence="9">The sequence shown here is derived from an EMBL/GenBank/DDBJ whole genome shotgun (WGS) entry which is preliminary data.</text>
</comment>
<dbReference type="InterPro" id="IPR011701">
    <property type="entry name" value="MFS"/>
</dbReference>
<dbReference type="SUPFAM" id="SSF103473">
    <property type="entry name" value="MFS general substrate transporter"/>
    <property type="match status" value="1"/>
</dbReference>
<evidence type="ECO:0000256" key="7">
    <source>
        <dbReference type="SAM" id="Phobius"/>
    </source>
</evidence>
<gene>
    <name evidence="9" type="ORF">HHL24_20460</name>
</gene>
<evidence type="ECO:0000313" key="10">
    <source>
        <dbReference type="Proteomes" id="UP000544134"/>
    </source>
</evidence>
<dbReference type="Gene3D" id="1.20.1720.10">
    <property type="entry name" value="Multidrug resistance protein D"/>
    <property type="match status" value="1"/>
</dbReference>
<feature type="transmembrane region" description="Helical" evidence="7">
    <location>
        <begin position="224"/>
        <end position="241"/>
    </location>
</feature>
<comment type="subcellular location">
    <subcellularLocation>
        <location evidence="1">Cell membrane</location>
        <topology evidence="1">Multi-pass membrane protein</topology>
    </subcellularLocation>
</comment>
<feature type="transmembrane region" description="Helical" evidence="7">
    <location>
        <begin position="73"/>
        <end position="91"/>
    </location>
</feature>
<keyword evidence="3" id="KW-1003">Cell membrane</keyword>
<feature type="transmembrane region" description="Helical" evidence="7">
    <location>
        <begin position="43"/>
        <end position="61"/>
    </location>
</feature>
<protein>
    <submittedName>
        <fullName evidence="9">MFS transporter</fullName>
    </submittedName>
</protein>
<reference evidence="9 10" key="1">
    <citation type="submission" date="2020-04" db="EMBL/GenBank/DDBJ databases">
        <title>Paraburkholderia sp. RP-4-7 isolated from soil.</title>
        <authorList>
            <person name="Dahal R.H."/>
        </authorList>
    </citation>
    <scope>NUCLEOTIDE SEQUENCE [LARGE SCALE GENOMIC DNA]</scope>
    <source>
        <strain evidence="9 10">RP-4-7</strain>
    </source>
</reference>
<dbReference type="GO" id="GO:0005886">
    <property type="term" value="C:plasma membrane"/>
    <property type="evidence" value="ECO:0007669"/>
    <property type="project" value="UniProtKB-SubCell"/>
</dbReference>
<dbReference type="AlphaFoldDB" id="A0A848IFA1"/>
<evidence type="ECO:0000256" key="1">
    <source>
        <dbReference type="ARBA" id="ARBA00004651"/>
    </source>
</evidence>
<dbReference type="InterPro" id="IPR036259">
    <property type="entry name" value="MFS_trans_sf"/>
</dbReference>
<keyword evidence="6 7" id="KW-0472">Membrane</keyword>
<proteinExistence type="predicted"/>
<keyword evidence="5 7" id="KW-1133">Transmembrane helix</keyword>
<dbReference type="EMBL" id="JABBGJ010000021">
    <property type="protein sequence ID" value="NMM00301.1"/>
    <property type="molecule type" value="Genomic_DNA"/>
</dbReference>
<evidence type="ECO:0000256" key="5">
    <source>
        <dbReference type="ARBA" id="ARBA00022989"/>
    </source>
</evidence>
<dbReference type="Gene3D" id="1.20.1250.20">
    <property type="entry name" value="MFS general substrate transporter like domains"/>
    <property type="match status" value="1"/>
</dbReference>
<feature type="transmembrane region" description="Helical" evidence="7">
    <location>
        <begin position="135"/>
        <end position="154"/>
    </location>
</feature>
<feature type="transmembrane region" description="Helical" evidence="7">
    <location>
        <begin position="294"/>
        <end position="315"/>
    </location>
</feature>
<feature type="transmembrane region" description="Helical" evidence="7">
    <location>
        <begin position="190"/>
        <end position="212"/>
    </location>
</feature>
<feature type="transmembrane region" description="Helical" evidence="7">
    <location>
        <begin position="441"/>
        <end position="462"/>
    </location>
</feature>